<name>A0ACB7IR75_PLECO</name>
<sequence length="2832" mass="310674">MFNPFNPPPAPPGFGKGKILPEKQASWPSRIIFHWLGPFLAVGYSRPIQPDDLWELPPSKRTAHLTELVQNIFYARCPPDKRPNFFQDDHVGDQGSGIGSNGDATDEEKSNNKPKATKAPKYDSSLFRSLHSAFFYRWWIAGIFYLGADTLRTTTPLVTKVLLNWLTESYIYHRLPDEVKATAAVSQPRGIGFGIGLAFALFAMQQMASLLNNHFFIITMVNGLPKLIGNIFQKSLRLSGRARISHSVGQITTMISTDATRLDRFSMYVHGLWVSPIQIILGIGLLLGNLGYSALVGLGVLILGLPIQTVLVMIMFKQRKKGVKFTDTRLRLTTEVLQGVRLLKAYGWEKFYIHQLELLRKKEIQALKKTAIARAGIIALMSFIPILAAVLSFITYSLSGHELNIAIIFSSLQLFNVIRMPLATLPIVFSFLSDALVALGRISSFLLAEELPEPYPINYNNKRAITVDADFAWETAAKLEDKFNVHSKKDKHRKAVKAEKSVLPINADEAEGSVESHEAKEHPFRQVVKACSLEHDIAMFPQAEETEIGEKGINLSGGQKARVSLARAAYSDTDIVLLDDPLSAVDAYVGKDILDNCLLRGPLADRTRVLVTHALHVLDKVDYIYVINDGVLVEQGTYEALMKDSVSFGRLIEEFGSMEEDKEDEQPRRETPEFNLRVQQGAAAGQTKNVALMQTEERNVGAVTWDTYAKYLRFGGGIFWAPFLLSLLVLNQAAAVGNNLFLGFWTGQTIPGFTQGSYMGVYASLGVANALFSFLLGMSFSFAALIAGFNLFRAALKAVLHSPTSFFDTTPMGRILSRLSKDQDTLDTELSMTLYQFLNTFSSILGTAGLVFYTFPYLGIMFAPMALLYYGISVYYRRTSVETKRLDSLMRSALYSSYSETLTGLSTIRAYRTQDTAVTHAHEGLDMENRAYYMTVSIQRWLALRLDVFGNVLVFGIALFAAGFRETVNPARIGVVLTYTLSITQVFSEMVNQFAQNEQNMNAVERILVYTELPPEGDLTTPNDPPESWPEKGEIDFSNVEFAYREGLPLVLKDISFKVRAGEKIGIVGRTGSGKSSLLQALFRTVELRGGKIEIDGQNIGTIGLSVLRRKLALVPQDSTLFLGTLRENLDPEASRTDAELISVLQRAWLLPRDGHSDPNAEAKFSLESTIGDEGSNYSVGERQLLALCRALVKNSKIIVLDEATSSVDVETDAKLQQTIQTEFGTSTLLCIAHRLNTIAYYDRVLVMDNGKVAEFDTVLNLFDKEDSIFRSLCNEASLSRQDISGKDTGCAFCNLLWLIHAPKLSELIRLNPKRSFGFGIEIDGSSDLTILSTIDLRKQVVKKGKRVLDKPWLRSTHDSVAVVNLVEIKGVCEGCIPSGKPEVTIDSPRTWSLVKAWIDECTQAHKECSAVRRATLWSQYPSRLLDIGVKEGDPIRLESVKADSKERPRYCSLSHRWGAAHLLKLTRETHPKLTAGIPTNELPQTFCDAVNVSRNIGVRYLWIDSLCIFQDSKDDWSQEAAKMRGVYWNAICNIAATGADDSAAGMFKERNQHAVQPLILSGTLSPHTMHSNIKSYVVVDSSTWHHYVRSALLNTRGWVFQERLLSPRILHVAPNKLYLECTAGITDETLGKGWDIRSYIKSSFLHSREGVSHFETTKEQTGQFSSNYMSSKVPEETALQYWDEVVAEYSGMAFTMPEDKFIALSGVVDEVEEYMKDKFISGMWMKQFPAALLWSVDSEHLNPIERREWRAPSWSWASIDKVVKFRTSEVVFREAIGRAPGPNLIELLQAIPIISEEHALKAFPRYELHVDAYVWSATLPLKSIPTASTPRQGTMCEVMLGQDTTRITVWPDGNGIVDQGSDAEPVRTCWLIPMATGLMDQRNGNNTQQGSVMFRSAATKLAHNSTIPALAGNKELRPLQDLITAEKGCMVSLQNLSGEFGKAAEALRVWGAGEGDDLGDTLTSCTTLLIAVSNSIATYASAHNVIRASMKSIRSAEETLDELKRRRKALYVKAESAERKLSKMSPENKSLQVQTDLLNRLREEIRVVEGEILEGESRLGDDKRRSVRMWMGVKWTGLGELCEKGLIAAEYGRSIIAEIPETSTPPGMPRVAYYSHQRTQTLVADAQRGMEGVGAPGSNFSRSSVTRDDGRSSTQLPPLPPLGDSIYPQDFPQSPHATVNSLDVPRSVAGLSGPDTSYSPSVEHNYNQSFNSSFGGQYSVEPSSPIHHPTPHGPPQPPFSYPMPTPQANYPSGPPLGSSNASASRFESSIEPSLGTGHFMDASDFSGIGSGYSMSNQHSNSVDDFGVNFSGPTQTNAPGGGRFATFPVKSRAAAAAPAHEEPPSEDSSMLTPWDAQKDLYGSSGGKRASIVSYVSSVGLAYDRGDVRATPPPEGQGSDRHVRFGAVSDVDEEMVKRHQQQQEEHDEATPTPPAQSPPPTVSTSFSNADAPPVPPAASDKSTLRSPVGPPPAYQDDNLSQDRLPSPARDTQEEERELNAAAAREVSREFDSLTFSPPGRQSNFGSTGRDSPLSFDRAREAVNAPADSTPLAAPQPGFAGRERSVSPMPQRASPVPQRRPTLDVNVNVQQPTPMSSPFAQNRASPVAATSGPLASTSLEAPVSALSIPTRETSDSRSASPLSNAYRTPPEYYSPRLGSSRSTSGSVSSGSALPSPIPGTKTISAAAFRRPPPRKLSGDLLGSPPFSGGIGANTMPGLADTTPLVLKKRLPNAPQPDRNVNTPSPPPTNRDAAQQQQQPSPRPPTSGGAEEYDQFDYISAYANNSSNDAGSPRADFGKLGKNGGREGDAVMHPPPGGYDRGRFATNTEGGAGLR</sequence>
<evidence type="ECO:0000313" key="2">
    <source>
        <dbReference type="Proteomes" id="UP000824881"/>
    </source>
</evidence>
<protein>
    <submittedName>
        <fullName evidence="1">Uncharacterized protein</fullName>
    </submittedName>
</protein>
<evidence type="ECO:0000313" key="1">
    <source>
        <dbReference type="EMBL" id="KAG9220113.1"/>
    </source>
</evidence>
<organism evidence="1 2">
    <name type="scientific">Pleurotus cornucopiae</name>
    <name type="common">Cornucopia mushroom</name>
    <dbReference type="NCBI Taxonomy" id="5321"/>
    <lineage>
        <taxon>Eukaryota</taxon>
        <taxon>Fungi</taxon>
        <taxon>Dikarya</taxon>
        <taxon>Basidiomycota</taxon>
        <taxon>Agaricomycotina</taxon>
        <taxon>Agaricomycetes</taxon>
        <taxon>Agaricomycetidae</taxon>
        <taxon>Agaricales</taxon>
        <taxon>Pleurotineae</taxon>
        <taxon>Pleurotaceae</taxon>
        <taxon>Pleurotus</taxon>
    </lineage>
</organism>
<accession>A0ACB7IR75</accession>
<comment type="caution">
    <text evidence="1">The sequence shown here is derived from an EMBL/GenBank/DDBJ whole genome shotgun (WGS) entry which is preliminary data.</text>
</comment>
<dbReference type="EMBL" id="WQMT02000008">
    <property type="protein sequence ID" value="KAG9220113.1"/>
    <property type="molecule type" value="Genomic_DNA"/>
</dbReference>
<proteinExistence type="predicted"/>
<reference evidence="1 2" key="1">
    <citation type="journal article" date="2021" name="Appl. Environ. Microbiol.">
        <title>Genetic linkage and physical mapping for an oyster mushroom Pleurotus cornucopiae and QTL analysis for the trait cap color.</title>
        <authorList>
            <person name="Zhang Y."/>
            <person name="Gao W."/>
            <person name="Sonnenberg A."/>
            <person name="Chen Q."/>
            <person name="Zhang J."/>
            <person name="Huang C."/>
        </authorList>
    </citation>
    <scope>NUCLEOTIDE SEQUENCE [LARGE SCALE GENOMIC DNA]</scope>
    <source>
        <strain evidence="1">CCMSSC00406</strain>
    </source>
</reference>
<keyword evidence="2" id="KW-1185">Reference proteome</keyword>
<gene>
    <name evidence="1" type="ORF">CCMSSC00406_0010362</name>
</gene>
<dbReference type="Proteomes" id="UP000824881">
    <property type="component" value="Unassembled WGS sequence"/>
</dbReference>